<organism evidence="12 13">
    <name type="scientific">Anaeromyxobacter dehalogenans (strain ATCC BAA-258 / DSM 21875 / 2CP-1)</name>
    <dbReference type="NCBI Taxonomy" id="455488"/>
    <lineage>
        <taxon>Bacteria</taxon>
        <taxon>Pseudomonadati</taxon>
        <taxon>Myxococcota</taxon>
        <taxon>Myxococcia</taxon>
        <taxon>Myxococcales</taxon>
        <taxon>Cystobacterineae</taxon>
        <taxon>Anaeromyxobacteraceae</taxon>
        <taxon>Anaeromyxobacter</taxon>
    </lineage>
</organism>
<keyword evidence="13" id="KW-1185">Reference proteome</keyword>
<evidence type="ECO:0000259" key="10">
    <source>
        <dbReference type="Pfam" id="PF02770"/>
    </source>
</evidence>
<feature type="domain" description="Acyl-CoA dehydrogenase/oxidase C-terminal" evidence="9">
    <location>
        <begin position="230"/>
        <end position="377"/>
    </location>
</feature>
<proteinExistence type="inferred from homology"/>
<dbReference type="InterPro" id="IPR009075">
    <property type="entry name" value="AcylCo_DH/oxidase_C"/>
</dbReference>
<name>B8JAB8_ANAD2</name>
<dbReference type="PIRSF" id="PIRSF016578">
    <property type="entry name" value="HsaA"/>
    <property type="match status" value="1"/>
</dbReference>
<dbReference type="EC" id="1.3.8.10" evidence="6"/>
<comment type="cofactor">
    <cofactor evidence="1 8">
        <name>FAD</name>
        <dbReference type="ChEBI" id="CHEBI:57692"/>
    </cofactor>
</comment>
<evidence type="ECO:0000256" key="8">
    <source>
        <dbReference type="RuleBase" id="RU362125"/>
    </source>
</evidence>
<dbReference type="SUPFAM" id="SSF47203">
    <property type="entry name" value="Acyl-CoA dehydrogenase C-terminal domain-like"/>
    <property type="match status" value="1"/>
</dbReference>
<evidence type="ECO:0000256" key="1">
    <source>
        <dbReference type="ARBA" id="ARBA00001974"/>
    </source>
</evidence>
<dbReference type="InterPro" id="IPR036250">
    <property type="entry name" value="AcylCo_DH-like_C"/>
</dbReference>
<keyword evidence="5 8" id="KW-0560">Oxidoreductase</keyword>
<evidence type="ECO:0000313" key="12">
    <source>
        <dbReference type="EMBL" id="ACL65637.1"/>
    </source>
</evidence>
<accession>B8JAB8</accession>
<dbReference type="Pfam" id="PF02770">
    <property type="entry name" value="Acyl-CoA_dh_M"/>
    <property type="match status" value="1"/>
</dbReference>
<comment type="similarity">
    <text evidence="2 8">Belongs to the acyl-CoA dehydrogenase family.</text>
</comment>
<evidence type="ECO:0000256" key="4">
    <source>
        <dbReference type="ARBA" id="ARBA00022827"/>
    </source>
</evidence>
<evidence type="ECO:0000256" key="6">
    <source>
        <dbReference type="ARBA" id="ARBA00066362"/>
    </source>
</evidence>
<dbReference type="FunFam" id="1.10.540.10:FF:000002">
    <property type="entry name" value="Acyl-CoA dehydrogenase FadE19"/>
    <property type="match status" value="1"/>
</dbReference>
<dbReference type="InterPro" id="IPR037069">
    <property type="entry name" value="AcylCoA_DH/ox_N_sf"/>
</dbReference>
<dbReference type="Pfam" id="PF02771">
    <property type="entry name" value="Acyl-CoA_dh_N"/>
    <property type="match status" value="1"/>
</dbReference>
<dbReference type="PROSITE" id="PS00073">
    <property type="entry name" value="ACYL_COA_DH_2"/>
    <property type="match status" value="1"/>
</dbReference>
<dbReference type="Gene3D" id="1.10.540.10">
    <property type="entry name" value="Acyl-CoA dehydrogenase/oxidase, N-terminal domain"/>
    <property type="match status" value="1"/>
</dbReference>
<dbReference type="InterPro" id="IPR009100">
    <property type="entry name" value="AcylCoA_DH/oxidase_NM_dom_sf"/>
</dbReference>
<feature type="domain" description="Acyl-CoA dehydrogenase/oxidase N-terminal" evidence="11">
    <location>
        <begin position="8"/>
        <end position="118"/>
    </location>
</feature>
<dbReference type="PANTHER" id="PTHR43884">
    <property type="entry name" value="ACYL-COA DEHYDROGENASE"/>
    <property type="match status" value="1"/>
</dbReference>
<evidence type="ECO:0000259" key="9">
    <source>
        <dbReference type="Pfam" id="PF00441"/>
    </source>
</evidence>
<gene>
    <name evidence="12" type="ordered locus">A2cp1_2299</name>
</gene>
<dbReference type="HOGENOM" id="CLU_018204_0_2_7"/>
<dbReference type="KEGG" id="acp:A2cp1_2299"/>
<dbReference type="FunFam" id="2.40.110.10:FF:000001">
    <property type="entry name" value="Acyl-CoA dehydrogenase, mitochondrial"/>
    <property type="match status" value="1"/>
</dbReference>
<sequence>MDFELPAELVEIQRTVRAFCEAEVRPHAAAWDASETFPREVVAKLGAMGLLGITVPERYGGAGMGALAVAVVVEEVARFDGSLALTVASHNGLGTGHIARFGTDAQKERYLPSLATGERLAAWALTEPGSGSDASAMRTTAVRRGDAWALSGSKTFITQGTVGGSFVVLARTDPGRRHHGITAFILEPGMSGFTQRPIHGKLGMRSSDTAQLFLDEVEVPDAQRLGEVDHGFIDTLQILDRGRITIGALAVGLGRGALEEARAYAKERQAFGKPIAEFQAIGFMLADMATELDAARLLVRRAAALCDAGEPFGTAASMAKLYASEAAMRATSRAIQIHGGYGYTRDFPVERHFRDAKLTEIGEGTSEVQRMVISREILR</sequence>
<dbReference type="InterPro" id="IPR006089">
    <property type="entry name" value="Acyl-CoA_DH_CS"/>
</dbReference>
<dbReference type="AlphaFoldDB" id="B8JAB8"/>
<dbReference type="Proteomes" id="UP000007089">
    <property type="component" value="Chromosome"/>
</dbReference>
<feature type="domain" description="Acyl-CoA oxidase/dehydrogenase middle" evidence="10">
    <location>
        <begin position="122"/>
        <end position="217"/>
    </location>
</feature>
<keyword evidence="3 8" id="KW-0285">Flavoprotein</keyword>
<protein>
    <recommendedName>
        <fullName evidence="7">Cyclohex-1-ene-1-carbonyl-CoA dehydrogenase</fullName>
        <ecNumber evidence="6">1.3.8.10</ecNumber>
    </recommendedName>
</protein>
<dbReference type="Gene3D" id="2.40.110.10">
    <property type="entry name" value="Butyryl-CoA Dehydrogenase, subunit A, domain 2"/>
    <property type="match status" value="1"/>
</dbReference>
<keyword evidence="4 8" id="KW-0274">FAD</keyword>
<evidence type="ECO:0000256" key="3">
    <source>
        <dbReference type="ARBA" id="ARBA00022630"/>
    </source>
</evidence>
<dbReference type="EMBL" id="CP001359">
    <property type="protein sequence ID" value="ACL65637.1"/>
    <property type="molecule type" value="Genomic_DNA"/>
</dbReference>
<dbReference type="GO" id="GO:0003995">
    <property type="term" value="F:acyl-CoA dehydrogenase activity"/>
    <property type="evidence" value="ECO:0007669"/>
    <property type="project" value="InterPro"/>
</dbReference>
<dbReference type="PANTHER" id="PTHR43884:SF12">
    <property type="entry name" value="ISOVALERYL-COA DEHYDROGENASE, MITOCHONDRIAL-RELATED"/>
    <property type="match status" value="1"/>
</dbReference>
<dbReference type="PROSITE" id="PS00072">
    <property type="entry name" value="ACYL_COA_DH_1"/>
    <property type="match status" value="1"/>
</dbReference>
<dbReference type="InterPro" id="IPR046373">
    <property type="entry name" value="Acyl-CoA_Oxase/DH_mid-dom_sf"/>
</dbReference>
<dbReference type="SUPFAM" id="SSF56645">
    <property type="entry name" value="Acyl-CoA dehydrogenase NM domain-like"/>
    <property type="match status" value="1"/>
</dbReference>
<evidence type="ECO:0000256" key="7">
    <source>
        <dbReference type="ARBA" id="ARBA00072305"/>
    </source>
</evidence>
<dbReference type="GO" id="GO:0050660">
    <property type="term" value="F:flavin adenine dinucleotide binding"/>
    <property type="evidence" value="ECO:0007669"/>
    <property type="project" value="InterPro"/>
</dbReference>
<dbReference type="RefSeq" id="WP_012633471.1">
    <property type="nucleotide sequence ID" value="NC_011891.1"/>
</dbReference>
<dbReference type="InterPro" id="IPR006091">
    <property type="entry name" value="Acyl-CoA_Oxase/DH_mid-dom"/>
</dbReference>
<reference evidence="12" key="1">
    <citation type="submission" date="2009-01" db="EMBL/GenBank/DDBJ databases">
        <title>Complete sequence of Anaeromyxobacter dehalogenans 2CP-1.</title>
        <authorList>
            <consortium name="US DOE Joint Genome Institute"/>
            <person name="Lucas S."/>
            <person name="Copeland A."/>
            <person name="Lapidus A."/>
            <person name="Glavina del Rio T."/>
            <person name="Dalin E."/>
            <person name="Tice H."/>
            <person name="Bruce D."/>
            <person name="Goodwin L."/>
            <person name="Pitluck S."/>
            <person name="Saunders E."/>
            <person name="Brettin T."/>
            <person name="Detter J.C."/>
            <person name="Han C."/>
            <person name="Larimer F."/>
            <person name="Land M."/>
            <person name="Hauser L."/>
            <person name="Kyrpides N."/>
            <person name="Ovchinnikova G."/>
            <person name="Beliaev A.S."/>
            <person name="Richardson P."/>
        </authorList>
    </citation>
    <scope>NUCLEOTIDE SEQUENCE</scope>
    <source>
        <strain evidence="12">2CP-1</strain>
    </source>
</reference>
<evidence type="ECO:0000256" key="2">
    <source>
        <dbReference type="ARBA" id="ARBA00009347"/>
    </source>
</evidence>
<dbReference type="InterPro" id="IPR013786">
    <property type="entry name" value="AcylCoA_DH/ox_N"/>
</dbReference>
<evidence type="ECO:0000256" key="5">
    <source>
        <dbReference type="ARBA" id="ARBA00023002"/>
    </source>
</evidence>
<dbReference type="Gene3D" id="1.20.140.10">
    <property type="entry name" value="Butyryl-CoA Dehydrogenase, subunit A, domain 3"/>
    <property type="match status" value="1"/>
</dbReference>
<evidence type="ECO:0000313" key="13">
    <source>
        <dbReference type="Proteomes" id="UP000007089"/>
    </source>
</evidence>
<evidence type="ECO:0000259" key="11">
    <source>
        <dbReference type="Pfam" id="PF02771"/>
    </source>
</evidence>
<dbReference type="FunFam" id="1.20.140.10:FF:000004">
    <property type="entry name" value="Acyl-CoA dehydrogenase FadE25"/>
    <property type="match status" value="1"/>
</dbReference>
<dbReference type="Pfam" id="PF00441">
    <property type="entry name" value="Acyl-CoA_dh_1"/>
    <property type="match status" value="1"/>
</dbReference>